<reference evidence="2" key="1">
    <citation type="submission" date="2021-01" db="EMBL/GenBank/DDBJ databases">
        <title>Whole genome shotgun sequence of Rhizocola hellebori NBRC 109834.</title>
        <authorList>
            <person name="Komaki H."/>
            <person name="Tamura T."/>
        </authorList>
    </citation>
    <scope>NUCLEOTIDE SEQUENCE</scope>
    <source>
        <strain evidence="2">NBRC 109834</strain>
    </source>
</reference>
<sequence>MLAVLGLTAQEEAVYRLMLGRSSVEATDLAMMAALSERQVAQALTGLIARGLISATAKDTYTAAPPAVALGSLISERREELRTAEVALATFAEEHRSAMAGRTIGDLIEVIIGVDALRQRFLQVQHAATDQLRMFVTAPFVAVPPGENTAEHAAVDRGVAVRVILDRSAMTEAGMVAEIVDSLRYGVQIRVVQELPMKLVLADTDLGLVPLAIQAGVTPGAVLLQRSGLLAALDALFETTWRRAYPLELSRLDSDAIAEADAEGPTELDRKLLGLLMAGLTDQAAATQLDLSLRTLQRRLRYLMDLAGAESRLQLGWHAARNGWC</sequence>
<protein>
    <recommendedName>
        <fullName evidence="1">HTH luxR-type domain-containing protein</fullName>
    </recommendedName>
</protein>
<gene>
    <name evidence="2" type="ORF">Rhe02_87970</name>
</gene>
<keyword evidence="3" id="KW-1185">Reference proteome</keyword>
<dbReference type="GO" id="GO:0003677">
    <property type="term" value="F:DNA binding"/>
    <property type="evidence" value="ECO:0007669"/>
    <property type="project" value="InterPro"/>
</dbReference>
<dbReference type="PANTHER" id="PTHR34293:SF1">
    <property type="entry name" value="HTH-TYPE TRANSCRIPTIONAL REGULATOR TRMBL2"/>
    <property type="match status" value="1"/>
</dbReference>
<name>A0A8J3QJ81_9ACTN</name>
<dbReference type="InterPro" id="IPR036388">
    <property type="entry name" value="WH-like_DNA-bd_sf"/>
</dbReference>
<dbReference type="PANTHER" id="PTHR34293">
    <property type="entry name" value="HTH-TYPE TRANSCRIPTIONAL REGULATOR TRMBL2"/>
    <property type="match status" value="1"/>
</dbReference>
<dbReference type="RefSeq" id="WP_203914444.1">
    <property type="nucleotide sequence ID" value="NZ_BONY01000104.1"/>
</dbReference>
<feature type="domain" description="HTH luxR-type" evidence="1">
    <location>
        <begin position="262"/>
        <end position="319"/>
    </location>
</feature>
<dbReference type="AlphaFoldDB" id="A0A8J3QJ81"/>
<dbReference type="SMART" id="SM00421">
    <property type="entry name" value="HTH_LUXR"/>
    <property type="match status" value="1"/>
</dbReference>
<dbReference type="InterPro" id="IPR000792">
    <property type="entry name" value="Tscrpt_reg_LuxR_C"/>
</dbReference>
<proteinExistence type="predicted"/>
<dbReference type="InterPro" id="IPR016032">
    <property type="entry name" value="Sig_transdc_resp-reg_C-effctor"/>
</dbReference>
<accession>A0A8J3QJ81</accession>
<dbReference type="SUPFAM" id="SSF46894">
    <property type="entry name" value="C-terminal effector domain of the bipartite response regulators"/>
    <property type="match status" value="1"/>
</dbReference>
<organism evidence="2 3">
    <name type="scientific">Rhizocola hellebori</name>
    <dbReference type="NCBI Taxonomy" id="1392758"/>
    <lineage>
        <taxon>Bacteria</taxon>
        <taxon>Bacillati</taxon>
        <taxon>Actinomycetota</taxon>
        <taxon>Actinomycetes</taxon>
        <taxon>Micromonosporales</taxon>
        <taxon>Micromonosporaceae</taxon>
        <taxon>Rhizocola</taxon>
    </lineage>
</organism>
<dbReference type="InterPro" id="IPR051797">
    <property type="entry name" value="TrmB-like"/>
</dbReference>
<evidence type="ECO:0000313" key="2">
    <source>
        <dbReference type="EMBL" id="GIH10730.1"/>
    </source>
</evidence>
<evidence type="ECO:0000313" key="3">
    <source>
        <dbReference type="Proteomes" id="UP000612899"/>
    </source>
</evidence>
<dbReference type="Gene3D" id="1.10.10.10">
    <property type="entry name" value="Winged helix-like DNA-binding domain superfamily/Winged helix DNA-binding domain"/>
    <property type="match status" value="2"/>
</dbReference>
<dbReference type="GO" id="GO:0006355">
    <property type="term" value="P:regulation of DNA-templated transcription"/>
    <property type="evidence" value="ECO:0007669"/>
    <property type="project" value="InterPro"/>
</dbReference>
<dbReference type="EMBL" id="BONY01000104">
    <property type="protein sequence ID" value="GIH10730.1"/>
    <property type="molecule type" value="Genomic_DNA"/>
</dbReference>
<comment type="caution">
    <text evidence="2">The sequence shown here is derived from an EMBL/GenBank/DDBJ whole genome shotgun (WGS) entry which is preliminary data.</text>
</comment>
<dbReference type="Proteomes" id="UP000612899">
    <property type="component" value="Unassembled WGS sequence"/>
</dbReference>
<evidence type="ECO:0000259" key="1">
    <source>
        <dbReference type="SMART" id="SM00421"/>
    </source>
</evidence>